<evidence type="ECO:0000256" key="1">
    <source>
        <dbReference type="SAM" id="MobiDB-lite"/>
    </source>
</evidence>
<evidence type="ECO:0000313" key="4">
    <source>
        <dbReference type="Proteomes" id="UP001165297"/>
    </source>
</evidence>
<keyword evidence="4" id="KW-1185">Reference proteome</keyword>
<keyword evidence="2" id="KW-0732">Signal</keyword>
<protein>
    <recommendedName>
        <fullName evidence="5">Lipoprotein</fullName>
    </recommendedName>
</protein>
<evidence type="ECO:0008006" key="5">
    <source>
        <dbReference type="Google" id="ProtNLM"/>
    </source>
</evidence>
<feature type="signal peptide" evidence="2">
    <location>
        <begin position="1"/>
        <end position="23"/>
    </location>
</feature>
<dbReference type="PROSITE" id="PS51257">
    <property type="entry name" value="PROKAR_LIPOPROTEIN"/>
    <property type="match status" value="1"/>
</dbReference>
<name>A0ABS8AET4_9BACT</name>
<gene>
    <name evidence="3" type="ORF">LGH70_15135</name>
</gene>
<evidence type="ECO:0000256" key="2">
    <source>
        <dbReference type="SAM" id="SignalP"/>
    </source>
</evidence>
<feature type="region of interest" description="Disordered" evidence="1">
    <location>
        <begin position="28"/>
        <end position="57"/>
    </location>
</feature>
<dbReference type="Proteomes" id="UP001165297">
    <property type="component" value="Unassembled WGS sequence"/>
</dbReference>
<comment type="caution">
    <text evidence="3">The sequence shown here is derived from an EMBL/GenBank/DDBJ whole genome shotgun (WGS) entry which is preliminary data.</text>
</comment>
<organism evidence="3 4">
    <name type="scientific">Hymenobacter nitidus</name>
    <dbReference type="NCBI Taxonomy" id="2880929"/>
    <lineage>
        <taxon>Bacteria</taxon>
        <taxon>Pseudomonadati</taxon>
        <taxon>Bacteroidota</taxon>
        <taxon>Cytophagia</taxon>
        <taxon>Cytophagales</taxon>
        <taxon>Hymenobacteraceae</taxon>
        <taxon>Hymenobacter</taxon>
    </lineage>
</organism>
<sequence length="405" mass="44761">MRLSCLRVLPALMLLLAACSEQKKPAAEQAAPVASPPPVAADSVAPAPVPPPAPDTTKLQDVAAYMAGRRVSRASELRSLTSSAAWQAFAADADKSWVNYHQTRTSKIQQWAATELDSVRAASPTIFYPFSGPDLLNVVTMFPASQAYVLVGLEPVGSVPRLATLANPKLYSALKASLWSVLNFSFFRTNDMAVDLKSVELDGALPLMMLFAARTDHQVTAIRYVQLDAAGQIIDADTATIHRPGPKVVPGVEMKITDQKGREKSVYYFSADLSDWKLGQTKEAALRYVRSLGPLTTYVKSATYLMHKSYFSKVRNLVLERSNYVLQDDSGIAMKYFRPTDWKFTFYGAYKRPINLFAKQYQPALTQAYADSVHKPRPLPFGTGYNWRQNDSNLLLAKRRTPPAS</sequence>
<reference evidence="3" key="1">
    <citation type="submission" date="2021-10" db="EMBL/GenBank/DDBJ databases">
        <authorList>
            <person name="Dean J.D."/>
            <person name="Kim M.K."/>
            <person name="Newey C.N."/>
            <person name="Stoker T.S."/>
            <person name="Thompson D.W."/>
            <person name="Grose J.H."/>
        </authorList>
    </citation>
    <scope>NUCLEOTIDE SEQUENCE</scope>
    <source>
        <strain evidence="3">BT635</strain>
    </source>
</reference>
<feature type="chain" id="PRO_5045404281" description="Lipoprotein" evidence="2">
    <location>
        <begin position="24"/>
        <end position="405"/>
    </location>
</feature>
<evidence type="ECO:0000313" key="3">
    <source>
        <dbReference type="EMBL" id="MCB2378933.1"/>
    </source>
</evidence>
<dbReference type="EMBL" id="JAJADQ010000007">
    <property type="protein sequence ID" value="MCB2378933.1"/>
    <property type="molecule type" value="Genomic_DNA"/>
</dbReference>
<accession>A0ABS8AET4</accession>
<dbReference type="RefSeq" id="WP_226187194.1">
    <property type="nucleotide sequence ID" value="NZ_JAJADQ010000007.1"/>
</dbReference>
<proteinExistence type="predicted"/>